<dbReference type="Proteomes" id="UP000011988">
    <property type="component" value="Unassembled WGS sequence"/>
</dbReference>
<reference evidence="1 2" key="1">
    <citation type="submission" date="2013-01" db="EMBL/GenBank/DDBJ databases">
        <authorList>
            <person name="Harkins D.M."/>
            <person name="Durkin A.S."/>
            <person name="Brinkac L.M."/>
            <person name="Haft D.H."/>
            <person name="Selengut J.D."/>
            <person name="Sanka R."/>
            <person name="DePew J."/>
            <person name="Purushe J."/>
            <person name="Galloway R.L."/>
            <person name="Vinetz J.M."/>
            <person name="Sutton G.G."/>
            <person name="Nierman W.C."/>
            <person name="Fouts D.E."/>
        </authorList>
    </citation>
    <scope>NUCLEOTIDE SEQUENCE [LARGE SCALE GENOMIC DNA]</scope>
    <source>
        <strain evidence="1 2">79601</strain>
    </source>
</reference>
<evidence type="ECO:0000313" key="1">
    <source>
        <dbReference type="EMBL" id="EMJ91133.1"/>
    </source>
</evidence>
<name>M6CQI3_9LEPT</name>
<dbReference type="PATRIC" id="fig|1218565.3.peg.4172"/>
<comment type="caution">
    <text evidence="1">The sequence shown here is derived from an EMBL/GenBank/DDBJ whole genome shotgun (WGS) entry which is preliminary data.</text>
</comment>
<proteinExistence type="predicted"/>
<organism evidence="1 2">
    <name type="scientific">Leptospira alstonii serovar Sichuan str. 79601</name>
    <dbReference type="NCBI Taxonomy" id="1218565"/>
    <lineage>
        <taxon>Bacteria</taxon>
        <taxon>Pseudomonadati</taxon>
        <taxon>Spirochaetota</taxon>
        <taxon>Spirochaetia</taxon>
        <taxon>Leptospirales</taxon>
        <taxon>Leptospiraceae</taxon>
        <taxon>Leptospira</taxon>
    </lineage>
</organism>
<accession>M6CQI3</accession>
<dbReference type="AlphaFoldDB" id="M6CQI3"/>
<dbReference type="EMBL" id="ANIK01000113">
    <property type="protein sequence ID" value="EMJ91133.1"/>
    <property type="molecule type" value="Genomic_DNA"/>
</dbReference>
<protein>
    <submittedName>
        <fullName evidence="1">Uncharacterized protein</fullName>
    </submittedName>
</protein>
<evidence type="ECO:0000313" key="2">
    <source>
        <dbReference type="Proteomes" id="UP000011988"/>
    </source>
</evidence>
<sequence length="50" mass="5677">MVQKFVSCFEIFSGLGSVEKKKRTFSVEIWLVSRSKNLPDFDGFAISCLT</sequence>
<gene>
    <name evidence="1" type="ORF">LEP1GSC194_3465</name>
</gene>